<evidence type="ECO:0000313" key="1">
    <source>
        <dbReference type="EMBL" id="SBP51088.1"/>
    </source>
</evidence>
<dbReference type="EMBL" id="HADY01012603">
    <property type="protein sequence ID" value="SBP51088.1"/>
    <property type="molecule type" value="Transcribed_RNA"/>
</dbReference>
<reference evidence="1" key="2">
    <citation type="submission" date="2016-06" db="EMBL/GenBank/DDBJ databases">
        <title>The genome of a short-lived fish provides insights into sex chromosome evolution and the genetic control of aging.</title>
        <authorList>
            <person name="Reichwald K."/>
            <person name="Felder M."/>
            <person name="Petzold A."/>
            <person name="Koch P."/>
            <person name="Groth M."/>
            <person name="Platzer M."/>
        </authorList>
    </citation>
    <scope>NUCLEOTIDE SEQUENCE</scope>
    <source>
        <tissue evidence="1">Brain</tissue>
    </source>
</reference>
<organism evidence="1">
    <name type="scientific">Nothobranchius furzeri</name>
    <name type="common">Turquoise killifish</name>
    <dbReference type="NCBI Taxonomy" id="105023"/>
    <lineage>
        <taxon>Eukaryota</taxon>
        <taxon>Metazoa</taxon>
        <taxon>Chordata</taxon>
        <taxon>Craniata</taxon>
        <taxon>Vertebrata</taxon>
        <taxon>Euteleostomi</taxon>
        <taxon>Actinopterygii</taxon>
        <taxon>Neopterygii</taxon>
        <taxon>Teleostei</taxon>
        <taxon>Neoteleostei</taxon>
        <taxon>Acanthomorphata</taxon>
        <taxon>Ovalentaria</taxon>
        <taxon>Atherinomorphae</taxon>
        <taxon>Cyprinodontiformes</taxon>
        <taxon>Nothobranchiidae</taxon>
        <taxon>Nothobranchius</taxon>
    </lineage>
</organism>
<gene>
    <name evidence="1" type="primary">FGF10B</name>
</gene>
<accession>A0A1A8A8S8</accession>
<proteinExistence type="predicted"/>
<feature type="non-terminal residue" evidence="1">
    <location>
        <position position="1"/>
    </location>
</feature>
<dbReference type="AlphaFoldDB" id="A0A1A8A8S8"/>
<protein>
    <submittedName>
        <fullName evidence="1">Fibroblast growth factor 10b</fullName>
    </submittedName>
</protein>
<name>A0A1A8A8S8_NOTFU</name>
<sequence>ISLSDRKRCTFGLAPPAGFVIHFLCQTVQSWSEKRTTQTVLSQLVGGCIPNVPVKHLGGKSDPSDHHDSVKY</sequence>
<reference evidence="1" key="1">
    <citation type="submission" date="2016-05" db="EMBL/GenBank/DDBJ databases">
        <authorList>
            <person name="Lavstsen T."/>
            <person name="Jespersen J.S."/>
        </authorList>
    </citation>
    <scope>NUCLEOTIDE SEQUENCE</scope>
    <source>
        <tissue evidence="1">Brain</tissue>
    </source>
</reference>